<accession>A0A178MZC8</accession>
<dbReference type="Proteomes" id="UP000078543">
    <property type="component" value="Unassembled WGS sequence"/>
</dbReference>
<dbReference type="EMBL" id="LWQU01000043">
    <property type="protein sequence ID" value="OAN63242.1"/>
    <property type="molecule type" value="Genomic_DNA"/>
</dbReference>
<gene>
    <name evidence="1" type="ORF">A6A05_06755</name>
</gene>
<dbReference type="STRING" id="1437059.A6A05_06755"/>
<reference evidence="1 2" key="1">
    <citation type="submission" date="2016-04" db="EMBL/GenBank/DDBJ databases">
        <title>Draft genome sequence of freshwater magnetotactic bacteria Magnetospirillum marisnigri SP-1 and Magnetospirillum moscoviense BB-1.</title>
        <authorList>
            <person name="Koziaeva V."/>
            <person name="Dziuba M.V."/>
            <person name="Ivanov T.M."/>
            <person name="Kuznetsov B."/>
            <person name="Grouzdev D.S."/>
        </authorList>
    </citation>
    <scope>NUCLEOTIDE SEQUENCE [LARGE SCALE GENOMIC DNA]</scope>
    <source>
        <strain evidence="1 2">BB-1</strain>
    </source>
</reference>
<dbReference type="InterPro" id="IPR014729">
    <property type="entry name" value="Rossmann-like_a/b/a_fold"/>
</dbReference>
<dbReference type="Gene3D" id="3.40.50.620">
    <property type="entry name" value="HUPs"/>
    <property type="match status" value="1"/>
</dbReference>
<proteinExistence type="predicted"/>
<name>A0A178MZC8_9PROT</name>
<protein>
    <recommendedName>
        <fullName evidence="3">Universal stress protein</fullName>
    </recommendedName>
</protein>
<organism evidence="1 2">
    <name type="scientific">Magnetospirillum moscoviense</name>
    <dbReference type="NCBI Taxonomy" id="1437059"/>
    <lineage>
        <taxon>Bacteria</taxon>
        <taxon>Pseudomonadati</taxon>
        <taxon>Pseudomonadota</taxon>
        <taxon>Alphaproteobacteria</taxon>
        <taxon>Rhodospirillales</taxon>
        <taxon>Rhodospirillaceae</taxon>
        <taxon>Magnetospirillum</taxon>
    </lineage>
</organism>
<evidence type="ECO:0000313" key="1">
    <source>
        <dbReference type="EMBL" id="OAN63242.1"/>
    </source>
</evidence>
<dbReference type="SUPFAM" id="SSF52402">
    <property type="entry name" value="Adenine nucleotide alpha hydrolases-like"/>
    <property type="match status" value="1"/>
</dbReference>
<comment type="caution">
    <text evidence="1">The sequence shown here is derived from an EMBL/GenBank/DDBJ whole genome shotgun (WGS) entry which is preliminary data.</text>
</comment>
<dbReference type="AlphaFoldDB" id="A0A178MZC8"/>
<evidence type="ECO:0000313" key="2">
    <source>
        <dbReference type="Proteomes" id="UP000078543"/>
    </source>
</evidence>
<evidence type="ECO:0008006" key="3">
    <source>
        <dbReference type="Google" id="ProtNLM"/>
    </source>
</evidence>
<keyword evidence="2" id="KW-1185">Reference proteome</keyword>
<sequence>MLVVDESRLSRMRAPLRFACRRARATGSRLALVGVYEPPRGEYAWLSAAQAIRGEAKTDFGTALAQLAENAAGCTGEAPMVLLREGDPAQEVCALIDADPGICNVIVGLDVRPSAMGGPPPSATALLNSHCNRLRVPVTVVPRHMTDSEVDMIS</sequence>
<dbReference type="CDD" id="cd00293">
    <property type="entry name" value="USP-like"/>
    <property type="match status" value="1"/>
</dbReference>